<feature type="compositionally biased region" description="Basic and acidic residues" evidence="1">
    <location>
        <begin position="25"/>
        <end position="39"/>
    </location>
</feature>
<dbReference type="AlphaFoldDB" id="A0A0E9W3N6"/>
<organism evidence="2">
    <name type="scientific">Anguilla anguilla</name>
    <name type="common">European freshwater eel</name>
    <name type="synonym">Muraena anguilla</name>
    <dbReference type="NCBI Taxonomy" id="7936"/>
    <lineage>
        <taxon>Eukaryota</taxon>
        <taxon>Metazoa</taxon>
        <taxon>Chordata</taxon>
        <taxon>Craniata</taxon>
        <taxon>Vertebrata</taxon>
        <taxon>Euteleostomi</taxon>
        <taxon>Actinopterygii</taxon>
        <taxon>Neopterygii</taxon>
        <taxon>Teleostei</taxon>
        <taxon>Anguilliformes</taxon>
        <taxon>Anguillidae</taxon>
        <taxon>Anguilla</taxon>
    </lineage>
</organism>
<feature type="region of interest" description="Disordered" evidence="1">
    <location>
        <begin position="14"/>
        <end position="45"/>
    </location>
</feature>
<reference evidence="2" key="1">
    <citation type="submission" date="2014-11" db="EMBL/GenBank/DDBJ databases">
        <authorList>
            <person name="Amaro Gonzalez C."/>
        </authorList>
    </citation>
    <scope>NUCLEOTIDE SEQUENCE</scope>
</reference>
<evidence type="ECO:0000256" key="1">
    <source>
        <dbReference type="SAM" id="MobiDB-lite"/>
    </source>
</evidence>
<reference evidence="2" key="2">
    <citation type="journal article" date="2015" name="Fish Shellfish Immunol.">
        <title>Early steps in the European eel (Anguilla anguilla)-Vibrio vulnificus interaction in the gills: Role of the RtxA13 toxin.</title>
        <authorList>
            <person name="Callol A."/>
            <person name="Pajuelo D."/>
            <person name="Ebbesson L."/>
            <person name="Teles M."/>
            <person name="MacKenzie S."/>
            <person name="Amaro C."/>
        </authorList>
    </citation>
    <scope>NUCLEOTIDE SEQUENCE</scope>
</reference>
<evidence type="ECO:0000313" key="2">
    <source>
        <dbReference type="EMBL" id="JAH84957.1"/>
    </source>
</evidence>
<sequence length="45" mass="5207">MGLQKSATQAEFWLKENSFSQSNPAKEHNHNANLSERKMLFSQIK</sequence>
<name>A0A0E9W3N6_ANGAN</name>
<dbReference type="EMBL" id="GBXM01023620">
    <property type="protein sequence ID" value="JAH84957.1"/>
    <property type="molecule type" value="Transcribed_RNA"/>
</dbReference>
<proteinExistence type="predicted"/>
<protein>
    <submittedName>
        <fullName evidence="2">Uncharacterized protein</fullName>
    </submittedName>
</protein>
<accession>A0A0E9W3N6</accession>